<organism evidence="5 6">
    <name type="scientific">Natronobacillus azotifigens</name>
    <dbReference type="NCBI Taxonomy" id="472978"/>
    <lineage>
        <taxon>Bacteria</taxon>
        <taxon>Bacillati</taxon>
        <taxon>Bacillota</taxon>
        <taxon>Bacilli</taxon>
        <taxon>Bacillales</taxon>
        <taxon>Bacillaceae</taxon>
        <taxon>Natronobacillus</taxon>
    </lineage>
</organism>
<dbReference type="GO" id="GO:0003677">
    <property type="term" value="F:DNA binding"/>
    <property type="evidence" value="ECO:0007669"/>
    <property type="project" value="UniProtKB-UniRule"/>
</dbReference>
<comment type="caution">
    <text evidence="5">The sequence shown here is derived from an EMBL/GenBank/DDBJ whole genome shotgun (WGS) entry which is preliminary data.</text>
</comment>
<evidence type="ECO:0000313" key="6">
    <source>
        <dbReference type="Proteomes" id="UP001084197"/>
    </source>
</evidence>
<protein>
    <submittedName>
        <fullName evidence="5">TetR/AcrR family transcriptional regulator</fullName>
    </submittedName>
</protein>
<accession>A0A9J6RBL1</accession>
<sequence>MPKIIENVEEKIFDSVVQLISQHGYSAISMRMIAKESGIAVGTLYNYYADKEKLTTTVILQSWLETLECLEEVFEKKISPDEKLERFLETLYHEIVRRKGVGKELMKHSLYGKEKMQEIKGKVKACFMRLIHEIQAQSNQSLCPKYQERVFGTIMLSMVNLITEFESEEEVNIAYIKDIVRKLL</sequence>
<evidence type="ECO:0000259" key="4">
    <source>
        <dbReference type="PROSITE" id="PS50977"/>
    </source>
</evidence>
<dbReference type="EMBL" id="JAPRAT010000012">
    <property type="protein sequence ID" value="MCZ0703072.1"/>
    <property type="molecule type" value="Genomic_DNA"/>
</dbReference>
<evidence type="ECO:0000256" key="2">
    <source>
        <dbReference type="ARBA" id="ARBA00023125"/>
    </source>
</evidence>
<keyword evidence="6" id="KW-1185">Reference proteome</keyword>
<dbReference type="InterPro" id="IPR001647">
    <property type="entry name" value="HTH_TetR"/>
</dbReference>
<dbReference type="PRINTS" id="PR00455">
    <property type="entry name" value="HTHTETR"/>
</dbReference>
<evidence type="ECO:0000256" key="3">
    <source>
        <dbReference type="PROSITE-ProRule" id="PRU00335"/>
    </source>
</evidence>
<dbReference type="RefSeq" id="WP_268779844.1">
    <property type="nucleotide sequence ID" value="NZ_JAPRAT010000012.1"/>
</dbReference>
<dbReference type="Gene3D" id="1.10.357.10">
    <property type="entry name" value="Tetracycline Repressor, domain 2"/>
    <property type="match status" value="1"/>
</dbReference>
<gene>
    <name evidence="5" type="ORF">OWO01_07590</name>
</gene>
<dbReference type="PANTHER" id="PTHR43479:SF11">
    <property type="entry name" value="ACREF_ENVCD OPERON REPRESSOR-RELATED"/>
    <property type="match status" value="1"/>
</dbReference>
<dbReference type="PANTHER" id="PTHR43479">
    <property type="entry name" value="ACREF/ENVCD OPERON REPRESSOR-RELATED"/>
    <property type="match status" value="1"/>
</dbReference>
<name>A0A9J6RBL1_9BACI</name>
<dbReference type="InterPro" id="IPR050624">
    <property type="entry name" value="HTH-type_Tx_Regulator"/>
</dbReference>
<dbReference type="Proteomes" id="UP001084197">
    <property type="component" value="Unassembled WGS sequence"/>
</dbReference>
<dbReference type="InterPro" id="IPR009057">
    <property type="entry name" value="Homeodomain-like_sf"/>
</dbReference>
<dbReference type="SUPFAM" id="SSF46689">
    <property type="entry name" value="Homeodomain-like"/>
    <property type="match status" value="1"/>
</dbReference>
<feature type="DNA-binding region" description="H-T-H motif" evidence="3">
    <location>
        <begin position="29"/>
        <end position="48"/>
    </location>
</feature>
<evidence type="ECO:0000313" key="5">
    <source>
        <dbReference type="EMBL" id="MCZ0703072.1"/>
    </source>
</evidence>
<keyword evidence="2 3" id="KW-0238">DNA-binding</keyword>
<dbReference type="AlphaFoldDB" id="A0A9J6RBL1"/>
<reference evidence="5" key="1">
    <citation type="submission" date="2022-11" db="EMBL/GenBank/DDBJ databases">
        <title>WGS of Natronobacillus azotifigens 24KS-1, an anaerobic diazotrophic haloalkaliphile from soda-rich habitats.</title>
        <authorList>
            <person name="Sorokin D.Y."/>
            <person name="Merkel A.Y."/>
        </authorList>
    </citation>
    <scope>NUCLEOTIDE SEQUENCE</scope>
    <source>
        <strain evidence="5">24KS-1</strain>
    </source>
</reference>
<dbReference type="Pfam" id="PF00440">
    <property type="entry name" value="TetR_N"/>
    <property type="match status" value="1"/>
</dbReference>
<dbReference type="PROSITE" id="PS50977">
    <property type="entry name" value="HTH_TETR_2"/>
    <property type="match status" value="1"/>
</dbReference>
<evidence type="ECO:0000256" key="1">
    <source>
        <dbReference type="ARBA" id="ARBA00022491"/>
    </source>
</evidence>
<proteinExistence type="predicted"/>
<keyword evidence="1" id="KW-0678">Repressor</keyword>
<feature type="domain" description="HTH tetR-type" evidence="4">
    <location>
        <begin position="6"/>
        <end position="66"/>
    </location>
</feature>